<evidence type="ECO:0000256" key="9">
    <source>
        <dbReference type="ARBA" id="ARBA00023235"/>
    </source>
</evidence>
<dbReference type="PROSITE" id="PS51199">
    <property type="entry name" value="SF4_HELICASE"/>
    <property type="match status" value="1"/>
</dbReference>
<keyword evidence="3 12" id="KW-0235">DNA replication</keyword>
<evidence type="ECO:0000256" key="5">
    <source>
        <dbReference type="ARBA" id="ARBA00022801"/>
    </source>
</evidence>
<evidence type="ECO:0000256" key="4">
    <source>
        <dbReference type="ARBA" id="ARBA00022741"/>
    </source>
</evidence>
<evidence type="ECO:0000256" key="8">
    <source>
        <dbReference type="ARBA" id="ARBA00023125"/>
    </source>
</evidence>
<dbReference type="PANTHER" id="PTHR30153">
    <property type="entry name" value="REPLICATIVE DNA HELICASE DNAB"/>
    <property type="match status" value="1"/>
</dbReference>
<dbReference type="Pfam" id="PF03796">
    <property type="entry name" value="DnaB_C"/>
    <property type="match status" value="1"/>
</dbReference>
<dbReference type="EC" id="5.6.2.3" evidence="11 12"/>
<keyword evidence="5 12" id="KW-0378">Hydrolase</keyword>
<dbReference type="InterPro" id="IPR016136">
    <property type="entry name" value="DNA_helicase_N/primase_C"/>
</dbReference>
<gene>
    <name evidence="14" type="ORF">J2793_007411</name>
</gene>
<dbReference type="AlphaFoldDB" id="A0AB73IPL2"/>
<dbReference type="InterPro" id="IPR036185">
    <property type="entry name" value="DNA_heli_DnaB-like_N_sf"/>
</dbReference>
<dbReference type="GO" id="GO:0003677">
    <property type="term" value="F:DNA binding"/>
    <property type="evidence" value="ECO:0007669"/>
    <property type="project" value="UniProtKB-UniRule"/>
</dbReference>
<dbReference type="GO" id="GO:0006269">
    <property type="term" value="P:DNA replication, synthesis of primer"/>
    <property type="evidence" value="ECO:0007669"/>
    <property type="project" value="UniProtKB-UniRule"/>
</dbReference>
<evidence type="ECO:0000313" key="14">
    <source>
        <dbReference type="EMBL" id="MDP9651936.1"/>
    </source>
</evidence>
<keyword evidence="8 12" id="KW-0238">DNA-binding</keyword>
<dbReference type="SUPFAM" id="SSF52540">
    <property type="entry name" value="P-loop containing nucleoside triphosphate hydrolases"/>
    <property type="match status" value="1"/>
</dbReference>
<comment type="function">
    <text evidence="12">The main replicative DNA helicase, it participates in initiation and elongation during chromosome replication. Travels ahead of the DNA replisome, separating dsDNA into templates for DNA synthesis. A processive ATP-dependent 5'-3' DNA helicase it has DNA-dependent ATPase activity.</text>
</comment>
<dbReference type="GO" id="GO:0043139">
    <property type="term" value="F:5'-3' DNA helicase activity"/>
    <property type="evidence" value="ECO:0007669"/>
    <property type="project" value="UniProtKB-EC"/>
</dbReference>
<keyword evidence="9" id="KW-0413">Isomerase</keyword>
<reference evidence="14" key="1">
    <citation type="submission" date="2023-07" db="EMBL/GenBank/DDBJ databases">
        <title>Sorghum-associated microbial communities from plants grown in Nebraska, USA.</title>
        <authorList>
            <person name="Schachtman D."/>
        </authorList>
    </citation>
    <scope>NUCLEOTIDE SEQUENCE</scope>
    <source>
        <strain evidence="14">DS1061</strain>
    </source>
</reference>
<dbReference type="InterPro" id="IPR007693">
    <property type="entry name" value="DNA_helicase_DnaB-like_N"/>
</dbReference>
<proteinExistence type="inferred from homology"/>
<keyword evidence="4 12" id="KW-0547">Nucleotide-binding</keyword>
<keyword evidence="6 12" id="KW-0347">Helicase</keyword>
<protein>
    <recommendedName>
        <fullName evidence="11 12">Replicative DNA helicase</fullName>
        <ecNumber evidence="11 12">5.6.2.3</ecNumber>
    </recommendedName>
</protein>
<dbReference type="SMART" id="SM00382">
    <property type="entry name" value="AAA"/>
    <property type="match status" value="1"/>
</dbReference>
<evidence type="ECO:0000256" key="12">
    <source>
        <dbReference type="RuleBase" id="RU362085"/>
    </source>
</evidence>
<comment type="similarity">
    <text evidence="1 12">Belongs to the helicase family. DnaB subfamily.</text>
</comment>
<dbReference type="CDD" id="cd00984">
    <property type="entry name" value="DnaB_C"/>
    <property type="match status" value="1"/>
</dbReference>
<dbReference type="Proteomes" id="UP001229486">
    <property type="component" value="Unassembled WGS sequence"/>
</dbReference>
<organism evidence="14 15">
    <name type="scientific">Paraburkholderia caledonica</name>
    <dbReference type="NCBI Taxonomy" id="134536"/>
    <lineage>
        <taxon>Bacteria</taxon>
        <taxon>Pseudomonadati</taxon>
        <taxon>Pseudomonadota</taxon>
        <taxon>Betaproteobacteria</taxon>
        <taxon>Burkholderiales</taxon>
        <taxon>Burkholderiaceae</taxon>
        <taxon>Paraburkholderia</taxon>
    </lineage>
</organism>
<dbReference type="Gene3D" id="3.40.50.300">
    <property type="entry name" value="P-loop containing nucleotide triphosphate hydrolases"/>
    <property type="match status" value="1"/>
</dbReference>
<dbReference type="Pfam" id="PF00772">
    <property type="entry name" value="DnaB"/>
    <property type="match status" value="1"/>
</dbReference>
<evidence type="ECO:0000256" key="10">
    <source>
        <dbReference type="ARBA" id="ARBA00048954"/>
    </source>
</evidence>
<evidence type="ECO:0000256" key="11">
    <source>
        <dbReference type="NCBIfam" id="TIGR00665"/>
    </source>
</evidence>
<evidence type="ECO:0000259" key="13">
    <source>
        <dbReference type="PROSITE" id="PS51199"/>
    </source>
</evidence>
<dbReference type="InterPro" id="IPR003593">
    <property type="entry name" value="AAA+_ATPase"/>
</dbReference>
<dbReference type="GO" id="GO:0016787">
    <property type="term" value="F:hydrolase activity"/>
    <property type="evidence" value="ECO:0007669"/>
    <property type="project" value="UniProtKB-KW"/>
</dbReference>
<dbReference type="SUPFAM" id="SSF48024">
    <property type="entry name" value="N-terminal domain of DnaB helicase"/>
    <property type="match status" value="1"/>
</dbReference>
<dbReference type="Gene3D" id="1.10.860.10">
    <property type="entry name" value="DNAb Helicase, Chain A"/>
    <property type="match status" value="1"/>
</dbReference>
<accession>A0AB73IPL2</accession>
<evidence type="ECO:0000256" key="7">
    <source>
        <dbReference type="ARBA" id="ARBA00022840"/>
    </source>
</evidence>
<dbReference type="EMBL" id="JAURTK010000041">
    <property type="protein sequence ID" value="MDP9651936.1"/>
    <property type="molecule type" value="Genomic_DNA"/>
</dbReference>
<sequence>MDRIAALRAEHFYRYDHRVIFEQISKLIVCGRTADMITVFEALGNSGKADSTGGLSYLNSLVQSTPGSAGIARWADIVIDRWKLRGLLAAADAVQESVYQRAGKTVAELISDAQAKFEPLADMRASEPQLPGPILTQIVTEIDERYHGAELPTVSTGLADLDAKLGGGMRGSELIVVAGRPSMGKTAFSMSIAGFVAERIGPVAVFSLEMSAKSLHQRNLARVGGIPLPHVLDGKKFREEDWPRLTHAVSVASEMQMFVDDTSGLSVNEIVSRCRALKRRHGLSLVVVDYLGLMTGGTDERQDLKIASYSAGLKGLAKQLDIPVIALAQLNRGVEQRPNKRPTMGDLRDSGAIEQDADIILMLYRDEVYNPDTPDRGTAEIIVGKQRNGETGPVRVAFIGEQQKFCDLAPGYVAAEPRQASRARRGFE</sequence>
<keyword evidence="2 12" id="KW-0639">Primosome</keyword>
<evidence type="ECO:0000256" key="1">
    <source>
        <dbReference type="ARBA" id="ARBA00008428"/>
    </source>
</evidence>
<dbReference type="GO" id="GO:1990077">
    <property type="term" value="C:primosome complex"/>
    <property type="evidence" value="ECO:0007669"/>
    <property type="project" value="UniProtKB-UniRule"/>
</dbReference>
<dbReference type="PANTHER" id="PTHR30153:SF2">
    <property type="entry name" value="REPLICATIVE DNA HELICASE"/>
    <property type="match status" value="1"/>
</dbReference>
<dbReference type="InterPro" id="IPR007694">
    <property type="entry name" value="DNA_helicase_DnaB-like_C"/>
</dbReference>
<evidence type="ECO:0000313" key="15">
    <source>
        <dbReference type="Proteomes" id="UP001229486"/>
    </source>
</evidence>
<dbReference type="GO" id="GO:0005829">
    <property type="term" value="C:cytosol"/>
    <property type="evidence" value="ECO:0007669"/>
    <property type="project" value="TreeGrafter"/>
</dbReference>
<dbReference type="GO" id="GO:0005524">
    <property type="term" value="F:ATP binding"/>
    <property type="evidence" value="ECO:0007669"/>
    <property type="project" value="UniProtKB-UniRule"/>
</dbReference>
<feature type="domain" description="SF4 helicase" evidence="13">
    <location>
        <begin position="147"/>
        <end position="412"/>
    </location>
</feature>
<evidence type="ECO:0000256" key="6">
    <source>
        <dbReference type="ARBA" id="ARBA00022806"/>
    </source>
</evidence>
<name>A0AB73IPL2_9BURK</name>
<evidence type="ECO:0000256" key="3">
    <source>
        <dbReference type="ARBA" id="ARBA00022705"/>
    </source>
</evidence>
<keyword evidence="7 12" id="KW-0067">ATP-binding</keyword>
<comment type="catalytic activity">
    <reaction evidence="10 12">
        <text>ATP + H2O = ADP + phosphate + H(+)</text>
        <dbReference type="Rhea" id="RHEA:13065"/>
        <dbReference type="ChEBI" id="CHEBI:15377"/>
        <dbReference type="ChEBI" id="CHEBI:15378"/>
        <dbReference type="ChEBI" id="CHEBI:30616"/>
        <dbReference type="ChEBI" id="CHEBI:43474"/>
        <dbReference type="ChEBI" id="CHEBI:456216"/>
        <dbReference type="EC" id="5.6.2.3"/>
    </reaction>
</comment>
<dbReference type="NCBIfam" id="TIGR00665">
    <property type="entry name" value="DnaB"/>
    <property type="match status" value="1"/>
</dbReference>
<dbReference type="InterPro" id="IPR007692">
    <property type="entry name" value="DNA_helicase_DnaB"/>
</dbReference>
<comment type="caution">
    <text evidence="14">The sequence shown here is derived from an EMBL/GenBank/DDBJ whole genome shotgun (WGS) entry which is preliminary data.</text>
</comment>
<evidence type="ECO:0000256" key="2">
    <source>
        <dbReference type="ARBA" id="ARBA00022515"/>
    </source>
</evidence>
<dbReference type="InterPro" id="IPR027417">
    <property type="entry name" value="P-loop_NTPase"/>
</dbReference>